<evidence type="ECO:0000313" key="3">
    <source>
        <dbReference type="Proteomes" id="UP000005240"/>
    </source>
</evidence>
<organism evidence="1">
    <name type="scientific">Puccinia triticina (isolate 1-1 / race 1 (BBBD))</name>
    <name type="common">Brown leaf rust fungus</name>
    <dbReference type="NCBI Taxonomy" id="630390"/>
    <lineage>
        <taxon>Eukaryota</taxon>
        <taxon>Fungi</taxon>
        <taxon>Dikarya</taxon>
        <taxon>Basidiomycota</taxon>
        <taxon>Pucciniomycotina</taxon>
        <taxon>Pucciniomycetes</taxon>
        <taxon>Pucciniales</taxon>
        <taxon>Pucciniaceae</taxon>
        <taxon>Puccinia</taxon>
    </lineage>
</organism>
<accession>A0A180GTH0</accession>
<dbReference type="AlphaFoldDB" id="A0A180GTH0"/>
<keyword evidence="3" id="KW-1185">Reference proteome</keyword>
<dbReference type="VEuPathDB" id="FungiDB:PTTG_26531"/>
<dbReference type="EMBL" id="ADAS02000025">
    <property type="protein sequence ID" value="OAV95824.1"/>
    <property type="molecule type" value="Genomic_DNA"/>
</dbReference>
<reference evidence="1" key="1">
    <citation type="submission" date="2009-11" db="EMBL/GenBank/DDBJ databases">
        <authorList>
            <consortium name="The Broad Institute Genome Sequencing Platform"/>
            <person name="Ward D."/>
            <person name="Feldgarden M."/>
            <person name="Earl A."/>
            <person name="Young S.K."/>
            <person name="Zeng Q."/>
            <person name="Koehrsen M."/>
            <person name="Alvarado L."/>
            <person name="Berlin A."/>
            <person name="Bochicchio J."/>
            <person name="Borenstein D."/>
            <person name="Chapman S.B."/>
            <person name="Chen Z."/>
            <person name="Engels R."/>
            <person name="Freedman E."/>
            <person name="Gellesch M."/>
            <person name="Goldberg J."/>
            <person name="Griggs A."/>
            <person name="Gujja S."/>
            <person name="Heilman E."/>
            <person name="Heiman D."/>
            <person name="Hepburn T."/>
            <person name="Howarth C."/>
            <person name="Jen D."/>
            <person name="Larson L."/>
            <person name="Lewis B."/>
            <person name="Mehta T."/>
            <person name="Park D."/>
            <person name="Pearson M."/>
            <person name="Roberts A."/>
            <person name="Saif S."/>
            <person name="Shea T."/>
            <person name="Shenoy N."/>
            <person name="Sisk P."/>
            <person name="Stolte C."/>
            <person name="Sykes S."/>
            <person name="Thomson T."/>
            <person name="Walk T."/>
            <person name="White J."/>
            <person name="Yandava C."/>
            <person name="Izard J."/>
            <person name="Baranova O.V."/>
            <person name="Blanton J.M."/>
            <person name="Tanner A.C."/>
            <person name="Dewhirst F.E."/>
            <person name="Haas B."/>
            <person name="Nusbaum C."/>
            <person name="Birren B."/>
        </authorList>
    </citation>
    <scope>NUCLEOTIDE SEQUENCE [LARGE SCALE GENOMIC DNA]</scope>
    <source>
        <strain evidence="1">1-1 BBBD Race 1</strain>
    </source>
</reference>
<dbReference type="OrthoDB" id="2503557at2759"/>
<gene>
    <name evidence="1" type="ORF">PTTG_26531</name>
</gene>
<reference evidence="1" key="2">
    <citation type="submission" date="2016-05" db="EMBL/GenBank/DDBJ databases">
        <title>Comparative analysis highlights variable genome content of wheat rusts and divergence of the mating loci.</title>
        <authorList>
            <person name="Cuomo C.A."/>
            <person name="Bakkeren G."/>
            <person name="Szabo L."/>
            <person name="Khalil H."/>
            <person name="Joly D."/>
            <person name="Goldberg J."/>
            <person name="Young S."/>
            <person name="Zeng Q."/>
            <person name="Fellers J."/>
        </authorList>
    </citation>
    <scope>NUCLEOTIDE SEQUENCE [LARGE SCALE GENOMIC DNA]</scope>
    <source>
        <strain evidence="1">1-1 BBBD Race 1</strain>
    </source>
</reference>
<proteinExistence type="predicted"/>
<evidence type="ECO:0000313" key="2">
    <source>
        <dbReference type="EnsemblFungi" id="PTTG_26531-t43_1-p1"/>
    </source>
</evidence>
<sequence>MKITLHNVLACSYSILTILSNQRTEARALEDLDPRTAHRLGTRDLRRVKARPLRRRAIPHGIYHSCTGGGLSRICEDTIRAGWTDGTLKTIKTEVRSFTDGTHPCKVTVWTETAELKLVSVEQLLEAMLQIDDYCIAIDLKVATPCEDSSDYEGVFVGKLVRQTIPLNKGILPSEFMIPSPHKE</sequence>
<evidence type="ECO:0000313" key="1">
    <source>
        <dbReference type="EMBL" id="OAV95824.1"/>
    </source>
</evidence>
<dbReference type="EnsemblFungi" id="PTTG_26531-t43_1">
    <property type="protein sequence ID" value="PTTG_26531-t43_1-p1"/>
    <property type="gene ID" value="PTTG_26531"/>
</dbReference>
<protein>
    <submittedName>
        <fullName evidence="1 2">Uncharacterized protein</fullName>
    </submittedName>
</protein>
<name>A0A180GTH0_PUCT1</name>
<dbReference type="Proteomes" id="UP000005240">
    <property type="component" value="Unassembled WGS sequence"/>
</dbReference>
<reference evidence="2 3" key="3">
    <citation type="journal article" date="2017" name="G3 (Bethesda)">
        <title>Comparative analysis highlights variable genome content of wheat rusts and divergence of the mating loci.</title>
        <authorList>
            <person name="Cuomo C.A."/>
            <person name="Bakkeren G."/>
            <person name="Khalil H.B."/>
            <person name="Panwar V."/>
            <person name="Joly D."/>
            <person name="Linning R."/>
            <person name="Sakthikumar S."/>
            <person name="Song X."/>
            <person name="Adiconis X."/>
            <person name="Fan L."/>
            <person name="Goldberg J.M."/>
            <person name="Levin J.Z."/>
            <person name="Young S."/>
            <person name="Zeng Q."/>
            <person name="Anikster Y."/>
            <person name="Bruce M."/>
            <person name="Wang M."/>
            <person name="Yin C."/>
            <person name="McCallum B."/>
            <person name="Szabo L.J."/>
            <person name="Hulbert S."/>
            <person name="Chen X."/>
            <person name="Fellers J.P."/>
        </authorList>
    </citation>
    <scope>NUCLEOTIDE SEQUENCE</scope>
    <source>
        <strain evidence="3">Isolate 1-1 / race 1 (BBBD)</strain>
        <strain evidence="2">isolate 1-1 / race 1 (BBBD)</strain>
    </source>
</reference>
<reference evidence="2" key="4">
    <citation type="submission" date="2025-05" db="UniProtKB">
        <authorList>
            <consortium name="EnsemblFungi"/>
        </authorList>
    </citation>
    <scope>IDENTIFICATION</scope>
    <source>
        <strain evidence="2">isolate 1-1 / race 1 (BBBD)</strain>
    </source>
</reference>